<feature type="compositionally biased region" description="Polar residues" evidence="1">
    <location>
        <begin position="36"/>
        <end position="45"/>
    </location>
</feature>
<organism evidence="2 3">
    <name type="scientific">Aureliella helgolandensis</name>
    <dbReference type="NCBI Taxonomy" id="2527968"/>
    <lineage>
        <taxon>Bacteria</taxon>
        <taxon>Pseudomonadati</taxon>
        <taxon>Planctomycetota</taxon>
        <taxon>Planctomycetia</taxon>
        <taxon>Pirellulales</taxon>
        <taxon>Pirellulaceae</taxon>
        <taxon>Aureliella</taxon>
    </lineage>
</organism>
<feature type="region of interest" description="Disordered" evidence="1">
    <location>
        <begin position="36"/>
        <end position="56"/>
    </location>
</feature>
<dbReference type="AlphaFoldDB" id="A0A518G476"/>
<evidence type="ECO:0000313" key="3">
    <source>
        <dbReference type="Proteomes" id="UP000318017"/>
    </source>
</evidence>
<evidence type="ECO:0000313" key="2">
    <source>
        <dbReference type="EMBL" id="QDV23398.1"/>
    </source>
</evidence>
<evidence type="ECO:0000256" key="1">
    <source>
        <dbReference type="SAM" id="MobiDB-lite"/>
    </source>
</evidence>
<sequence precursor="true">MAEHSPTHWEFRVRRGCWTQRQEFSEVIRKVIPSNPTDSLVTASDVSDHTEPEASDPYYSGRIVTGKFWGSLVFPNNAMDEARWRIKWLERIFFGE</sequence>
<dbReference type="KEGG" id="ahel:Q31a_16960"/>
<accession>A0A518G476</accession>
<keyword evidence="3" id="KW-1185">Reference proteome</keyword>
<dbReference type="Proteomes" id="UP000318017">
    <property type="component" value="Chromosome"/>
</dbReference>
<gene>
    <name evidence="2" type="ORF">Q31a_16960</name>
</gene>
<reference evidence="2 3" key="1">
    <citation type="submission" date="2019-02" db="EMBL/GenBank/DDBJ databases">
        <title>Deep-cultivation of Planctomycetes and their phenomic and genomic characterization uncovers novel biology.</title>
        <authorList>
            <person name="Wiegand S."/>
            <person name="Jogler M."/>
            <person name="Boedeker C."/>
            <person name="Pinto D."/>
            <person name="Vollmers J."/>
            <person name="Rivas-Marin E."/>
            <person name="Kohn T."/>
            <person name="Peeters S.H."/>
            <person name="Heuer A."/>
            <person name="Rast P."/>
            <person name="Oberbeckmann S."/>
            <person name="Bunk B."/>
            <person name="Jeske O."/>
            <person name="Meyerdierks A."/>
            <person name="Storesund J.E."/>
            <person name="Kallscheuer N."/>
            <person name="Luecker S."/>
            <person name="Lage O.M."/>
            <person name="Pohl T."/>
            <person name="Merkel B.J."/>
            <person name="Hornburger P."/>
            <person name="Mueller R.-W."/>
            <person name="Bruemmer F."/>
            <person name="Labrenz M."/>
            <person name="Spormann A.M."/>
            <person name="Op den Camp H."/>
            <person name="Overmann J."/>
            <person name="Amann R."/>
            <person name="Jetten M.S.M."/>
            <person name="Mascher T."/>
            <person name="Medema M.H."/>
            <person name="Devos D.P."/>
            <person name="Kaster A.-K."/>
            <person name="Ovreas L."/>
            <person name="Rohde M."/>
            <person name="Galperin M.Y."/>
            <person name="Jogler C."/>
        </authorList>
    </citation>
    <scope>NUCLEOTIDE SEQUENCE [LARGE SCALE GENOMIC DNA]</scope>
    <source>
        <strain evidence="2 3">Q31a</strain>
    </source>
</reference>
<dbReference type="EMBL" id="CP036298">
    <property type="protein sequence ID" value="QDV23398.1"/>
    <property type="molecule type" value="Genomic_DNA"/>
</dbReference>
<name>A0A518G476_9BACT</name>
<proteinExistence type="predicted"/>
<protein>
    <submittedName>
        <fullName evidence="2">Uncharacterized protein</fullName>
    </submittedName>
</protein>